<keyword evidence="1" id="KW-0732">Signal</keyword>
<organism evidence="3 4">
    <name type="scientific">Brevibacillus thermoruber</name>
    <dbReference type="NCBI Taxonomy" id="33942"/>
    <lineage>
        <taxon>Bacteria</taxon>
        <taxon>Bacillati</taxon>
        <taxon>Bacillota</taxon>
        <taxon>Bacilli</taxon>
        <taxon>Bacillales</taxon>
        <taxon>Paenibacillaceae</taxon>
        <taxon>Brevibacillus</taxon>
    </lineage>
</organism>
<dbReference type="RefSeq" id="WP_271140729.1">
    <property type="nucleotide sequence ID" value="NZ_JAPYYP010000030.1"/>
</dbReference>
<comment type="caution">
    <text evidence="3">The sequence shown here is derived from an EMBL/GenBank/DDBJ whole genome shotgun (WGS) entry which is preliminary data.</text>
</comment>
<feature type="domain" description="Alpha/beta hydrolase fold-5" evidence="2">
    <location>
        <begin position="62"/>
        <end position="225"/>
    </location>
</feature>
<dbReference type="EMBL" id="JAPYYP010000030">
    <property type="protein sequence ID" value="MDA5110371.1"/>
    <property type="molecule type" value="Genomic_DNA"/>
</dbReference>
<dbReference type="Pfam" id="PF12695">
    <property type="entry name" value="Abhydrolase_5"/>
    <property type="match status" value="1"/>
</dbReference>
<dbReference type="Gene3D" id="3.40.50.1820">
    <property type="entry name" value="alpha/beta hydrolase"/>
    <property type="match status" value="1"/>
</dbReference>
<evidence type="ECO:0000313" key="4">
    <source>
        <dbReference type="Proteomes" id="UP001151071"/>
    </source>
</evidence>
<evidence type="ECO:0000256" key="1">
    <source>
        <dbReference type="SAM" id="SignalP"/>
    </source>
</evidence>
<feature type="signal peptide" evidence="1">
    <location>
        <begin position="1"/>
        <end position="18"/>
    </location>
</feature>
<dbReference type="InterPro" id="IPR029059">
    <property type="entry name" value="AB_hydrolase_5"/>
</dbReference>
<dbReference type="GO" id="GO:0016787">
    <property type="term" value="F:hydrolase activity"/>
    <property type="evidence" value="ECO:0007669"/>
    <property type="project" value="UniProtKB-KW"/>
</dbReference>
<sequence>MKRWGLVLAAAVVLPAAAAAWYFQPYEADSAAIRAMRDGEGVSVAKKHGLIVFEGSEVRPPGIILYPGGLIAPESYAPLARALAASGRRTVIVKMPFYLAGAGVDRADRVLAAYPGEAFVIGGHSLGGTMAARYAASHPGQVSGLFLLAAYPDKQGNVRHANLPVLSLIGSRDGIVDREKWEQAAQFLPADTAYITIEGGNHTQFGSYGPQRGDYPAAILPHDQWQQTASILDGWLRRLPR</sequence>
<dbReference type="InterPro" id="IPR029058">
    <property type="entry name" value="AB_hydrolase_fold"/>
</dbReference>
<reference evidence="3" key="1">
    <citation type="submission" date="2022-12" db="EMBL/GenBank/DDBJ databases">
        <title>Draft genome sequence of the thermophilic strain Brevibacillus thermoruber HT42, isolated from Los Humeros, Puebla, Mexico, with biotechnological potential.</title>
        <authorList>
            <person name="Lara Sanchez J."/>
            <person name="Solis Palacios R."/>
            <person name="Bustos Baena A.S."/>
            <person name="Ruz Baez A.E."/>
            <person name="Espinosa Luna G."/>
            <person name="Oliart Ros R.M."/>
        </authorList>
    </citation>
    <scope>NUCLEOTIDE SEQUENCE</scope>
    <source>
        <strain evidence="3">HT42</strain>
    </source>
</reference>
<accession>A0A9X3Z4V5</accession>
<keyword evidence="4" id="KW-1185">Reference proteome</keyword>
<dbReference type="Proteomes" id="UP001151071">
    <property type="component" value="Unassembled WGS sequence"/>
</dbReference>
<gene>
    <name evidence="3" type="ORF">O3V59_18580</name>
</gene>
<protein>
    <submittedName>
        <fullName evidence="3">Alpha/beta fold hydrolase</fullName>
    </submittedName>
</protein>
<evidence type="ECO:0000313" key="3">
    <source>
        <dbReference type="EMBL" id="MDA5110371.1"/>
    </source>
</evidence>
<proteinExistence type="predicted"/>
<evidence type="ECO:0000259" key="2">
    <source>
        <dbReference type="Pfam" id="PF12695"/>
    </source>
</evidence>
<dbReference type="AlphaFoldDB" id="A0A9X3Z4V5"/>
<name>A0A9X3Z4V5_9BACL</name>
<feature type="chain" id="PRO_5040786891" evidence="1">
    <location>
        <begin position="19"/>
        <end position="241"/>
    </location>
</feature>
<dbReference type="SUPFAM" id="SSF53474">
    <property type="entry name" value="alpha/beta-Hydrolases"/>
    <property type="match status" value="1"/>
</dbReference>
<keyword evidence="3" id="KW-0378">Hydrolase</keyword>